<evidence type="ECO:0000313" key="2">
    <source>
        <dbReference type="EMBL" id="TDA37586.1"/>
    </source>
</evidence>
<accession>A0A523B9H0</accession>
<name>A0A523B9H0_9CREN</name>
<keyword evidence="1" id="KW-1133">Transmembrane helix</keyword>
<evidence type="ECO:0000313" key="3">
    <source>
        <dbReference type="Proteomes" id="UP000317265"/>
    </source>
</evidence>
<sequence length="64" mass="7807">MRREDYNEKLNEINYNSKNTKLKNFPKIIKVIITFQIYLMFFMVNSLFSKKILKNKCLMNIEVI</sequence>
<organism evidence="2 3">
    <name type="scientific">Thermoproteota archaeon</name>
    <dbReference type="NCBI Taxonomy" id="2056631"/>
    <lineage>
        <taxon>Archaea</taxon>
        <taxon>Thermoproteota</taxon>
    </lineage>
</organism>
<dbReference type="Proteomes" id="UP000317265">
    <property type="component" value="Unassembled WGS sequence"/>
</dbReference>
<dbReference type="AlphaFoldDB" id="A0A523B9H0"/>
<keyword evidence="1" id="KW-0812">Transmembrane</keyword>
<feature type="transmembrane region" description="Helical" evidence="1">
    <location>
        <begin position="28"/>
        <end position="48"/>
    </location>
</feature>
<reference evidence="2 3" key="1">
    <citation type="journal article" date="2019" name="Nat. Microbiol.">
        <title>Expanding anaerobic alkane metabolism in the domain of Archaea.</title>
        <authorList>
            <person name="Wang Y."/>
            <person name="Wegener G."/>
            <person name="Hou J."/>
            <person name="Wang F."/>
            <person name="Xiao X."/>
        </authorList>
    </citation>
    <scope>NUCLEOTIDE SEQUENCE [LARGE SCALE GENOMIC DNA]</scope>
    <source>
        <strain evidence="2">WYZ-LMO11</strain>
    </source>
</reference>
<comment type="caution">
    <text evidence="2">The sequence shown here is derived from an EMBL/GenBank/DDBJ whole genome shotgun (WGS) entry which is preliminary data.</text>
</comment>
<protein>
    <submittedName>
        <fullName evidence="2">Uncharacterized protein</fullName>
    </submittedName>
</protein>
<proteinExistence type="predicted"/>
<evidence type="ECO:0000256" key="1">
    <source>
        <dbReference type="SAM" id="Phobius"/>
    </source>
</evidence>
<keyword evidence="1" id="KW-0472">Membrane</keyword>
<dbReference type="EMBL" id="QNVI01000069">
    <property type="protein sequence ID" value="TDA37586.1"/>
    <property type="molecule type" value="Genomic_DNA"/>
</dbReference>
<gene>
    <name evidence="2" type="ORF">DSO09_06705</name>
</gene>